<dbReference type="PANTHER" id="PTHR22725:SF2">
    <property type="entry name" value="FATTY ACID-BINDING PROTEIN HOMOLOG 1-RELATED"/>
    <property type="match status" value="1"/>
</dbReference>
<accession>A0A915Q828</accession>
<protein>
    <submittedName>
        <fullName evidence="6">Uncharacterized protein</fullName>
    </submittedName>
</protein>
<keyword evidence="2" id="KW-0813">Transport</keyword>
<dbReference type="InterPro" id="IPR012674">
    <property type="entry name" value="Calycin"/>
</dbReference>
<proteinExistence type="inferred from homology"/>
<evidence type="ECO:0000313" key="5">
    <source>
        <dbReference type="Proteomes" id="UP000887581"/>
    </source>
</evidence>
<feature type="signal peptide" evidence="4">
    <location>
        <begin position="1"/>
        <end position="23"/>
    </location>
</feature>
<comment type="similarity">
    <text evidence="1">Belongs to the calycin superfamily. Fatty-acid binding protein (FABP) family.</text>
</comment>
<dbReference type="InterPro" id="IPR040094">
    <property type="entry name" value="Lbp1-4"/>
</dbReference>
<keyword evidence="5" id="KW-1185">Reference proteome</keyword>
<evidence type="ECO:0000256" key="4">
    <source>
        <dbReference type="SAM" id="SignalP"/>
    </source>
</evidence>
<dbReference type="Proteomes" id="UP000887581">
    <property type="component" value="Unplaced"/>
</dbReference>
<dbReference type="CDD" id="cd00742">
    <property type="entry name" value="FABP"/>
    <property type="match status" value="1"/>
</dbReference>
<feature type="chain" id="PRO_5037472500" evidence="4">
    <location>
        <begin position="24"/>
        <end position="555"/>
    </location>
</feature>
<evidence type="ECO:0000256" key="1">
    <source>
        <dbReference type="ARBA" id="ARBA00008390"/>
    </source>
</evidence>
<keyword evidence="4" id="KW-0732">Signal</keyword>
<evidence type="ECO:0000256" key="2">
    <source>
        <dbReference type="ARBA" id="ARBA00022448"/>
    </source>
</evidence>
<name>A0A915Q828_9BILA</name>
<dbReference type="WBParaSite" id="sdigi.contig90.g4073.t1">
    <property type="protein sequence ID" value="sdigi.contig90.g4073.t1"/>
    <property type="gene ID" value="sdigi.contig90.g4073"/>
</dbReference>
<evidence type="ECO:0000313" key="6">
    <source>
        <dbReference type="WBParaSite" id="sdigi.contig90.g4073.t1"/>
    </source>
</evidence>
<dbReference type="AlphaFoldDB" id="A0A915Q828"/>
<keyword evidence="3" id="KW-0446">Lipid-binding</keyword>
<reference evidence="6" key="1">
    <citation type="submission" date="2022-11" db="UniProtKB">
        <authorList>
            <consortium name="WormBaseParasite"/>
        </authorList>
    </citation>
    <scope>IDENTIFICATION</scope>
</reference>
<dbReference type="PANTHER" id="PTHR22725">
    <property type="entry name" value="FATTY ACID-BINDING PROTEIN HOMOLOG 1-RELATED-RELATED"/>
    <property type="match status" value="1"/>
</dbReference>
<evidence type="ECO:0000256" key="3">
    <source>
        <dbReference type="ARBA" id="ARBA00023121"/>
    </source>
</evidence>
<organism evidence="5 6">
    <name type="scientific">Setaria digitata</name>
    <dbReference type="NCBI Taxonomy" id="48799"/>
    <lineage>
        <taxon>Eukaryota</taxon>
        <taxon>Metazoa</taxon>
        <taxon>Ecdysozoa</taxon>
        <taxon>Nematoda</taxon>
        <taxon>Chromadorea</taxon>
        <taxon>Rhabditida</taxon>
        <taxon>Spirurina</taxon>
        <taxon>Spiruromorpha</taxon>
        <taxon>Filarioidea</taxon>
        <taxon>Setariidae</taxon>
        <taxon>Setaria</taxon>
    </lineage>
</organism>
<sequence>MKPYCLWLPPLLLLTVPCSFSSGSRKLPSIFFGSYTLEKSANLDEYLIARGYKWLTRRLILIASVTKVIRKARSALPLRYDMETLTWKKNVIYTDFTLGTPFLTDHLEDGLFNVTINISADGAVMTENVVRVENREDDETFEYTREGNYLIMRTTWKGVSAAGFYRKVCSYETSTYDEKDGTTWVKGVFGAVNAFTIDDDGKFAYLFDPQVDATIRINPSTGTIGHFVIADGHAIACSPWREREPLTYPPYFTSQRESDSFLPLLYLIKTIRCCIVIPEMKLTRTVSDSVILLIMLMSMKMSCTYDYESHQIMITRKSALPCGQWELLFTAHQVAASVVVSALLITQLATRAINENGGSDEWIMRIISSDQEKCSSTEERLPVFIETSTIMRDFLLQIENNMLFCTSTGIEKSRTLDEAVSQECTDSFWIQKMKNSEENADCTTTTISVSLAEDPRTVSYVHSICFSCVQQMSNIDAIKTLVKARQLKLSGLRCARCRKSCEDNLWNCEHCAIDDTRPALFAYVTHQPRRNESIWIDKWQCSETLEMNQFQHLTA</sequence>
<dbReference type="GO" id="GO:0008289">
    <property type="term" value="F:lipid binding"/>
    <property type="evidence" value="ECO:0007669"/>
    <property type="project" value="UniProtKB-KW"/>
</dbReference>
<dbReference type="SUPFAM" id="SSF50814">
    <property type="entry name" value="Lipocalins"/>
    <property type="match status" value="1"/>
</dbReference>
<dbReference type="Gene3D" id="2.40.128.20">
    <property type="match status" value="1"/>
</dbReference>